<evidence type="ECO:0000313" key="5">
    <source>
        <dbReference type="Proteomes" id="UP001206312"/>
    </source>
</evidence>
<dbReference type="EMBL" id="JAMXIB010000004">
    <property type="protein sequence ID" value="MCO5724472.1"/>
    <property type="molecule type" value="Genomic_DNA"/>
</dbReference>
<dbReference type="RefSeq" id="WP_252740850.1">
    <property type="nucleotide sequence ID" value="NZ_JAMXIB010000004.1"/>
</dbReference>
<keyword evidence="2" id="KW-0472">Membrane</keyword>
<evidence type="ECO:0000256" key="1">
    <source>
        <dbReference type="ARBA" id="ARBA00004442"/>
    </source>
</evidence>
<reference evidence="4 5" key="1">
    <citation type="submission" date="2022-06" db="EMBL/GenBank/DDBJ databases">
        <authorList>
            <person name="Xuan X."/>
        </authorList>
    </citation>
    <scope>NUCLEOTIDE SEQUENCE [LARGE SCALE GENOMIC DNA]</scope>
    <source>
        <strain evidence="4 5">2V75</strain>
    </source>
</reference>
<evidence type="ECO:0000256" key="2">
    <source>
        <dbReference type="ARBA" id="ARBA00023136"/>
    </source>
</evidence>
<sequence length="919" mass="101646">MRRFSGAVLIGVVFLLGPAWGSLKAQGPVVSGWVRDARSRVPLSGVVAALPAKGVSAVTDERGRFFMGIPLSSDSLYLSLDLKGYRNKRFGLGIVEEALDLGVILLEEDPRLVAGEQPATLTDADLFEEEDLSMGTVFLQSGQDLFLNRASFDFSAAFFRVRGFDNREGAVFFNGVPMNRFYDGRPQWNNWGGLNDVTRYPEFRMGLRVGGAGFGGLLGTTLLEVGPEGLREGFRVTSSASNRGYRGRLMATYNSGIRNGGWGYLVSASRRLAGSGYMEGTSYDAFSALAGIGFHPSENHTFTLTGVYASNLRGRSSALTLEAMELGGRAYNPYWGWQAGKVRNSRMRYIGEPFLTFSYRYRGRKLQTTLATGHQWGLQYRTRLGYFDAPNPDPSYYRNLPSFYWNSPIGPNLLNARAARDGFRESGQVNWDQLYRVNLNTVASGTASYLLLSDRSRERRLSLNQFTTWEPAPGWKLGAGILYQHSVTRNYARLDDLLGATAHLDIDPFSDTRNDLEGNPEKGQGNHIGYDYRIRAGRWDSFASLEADFERVTGFMAMGLGGVRYQREGLFRNARYPDHSFGPGETHHFPDRRFKAGLHLGLTGRHWLGVQAAVLSRAPLIRDLFVNPRDQGAVVPGVRNERASVADLSYFFRGHALSSRLSAYYARFSDRAQVSFFFSDTGLGSGFVQEVATGIGKVSRGLEWGLEYEAGPSVQFSGALAYGDHRYAENPEVTLYFLPGTRPGELLEQEGRLPLGTADLKGRPFAAGPSVAVSLGLNYRAPAFWWAGVTGNYMAGQYPSLSMLRYTGSFLLDPETGQPVSGITGEEVQGLLGQRPLPPIYLLNLTAGKSWKKGPHYVSLFASVSNLFDAFFLSGGYEQGRNGNYLQWSDDRLSGSPSFGPKFWPGFGRTYFMNLSWSF</sequence>
<keyword evidence="3" id="KW-0998">Cell outer membrane</keyword>
<dbReference type="InterPro" id="IPR036942">
    <property type="entry name" value="Beta-barrel_TonB_sf"/>
</dbReference>
<dbReference type="Gene3D" id="2.40.170.20">
    <property type="entry name" value="TonB-dependent receptor, beta-barrel domain"/>
    <property type="match status" value="1"/>
</dbReference>
<keyword evidence="5" id="KW-1185">Reference proteome</keyword>
<accession>A0ABT1AWT7</accession>
<keyword evidence="4" id="KW-0675">Receptor</keyword>
<evidence type="ECO:0000313" key="4">
    <source>
        <dbReference type="EMBL" id="MCO5724472.1"/>
    </source>
</evidence>
<organism evidence="4 5">
    <name type="scientific">Robiginitalea marina</name>
    <dbReference type="NCBI Taxonomy" id="2954105"/>
    <lineage>
        <taxon>Bacteria</taxon>
        <taxon>Pseudomonadati</taxon>
        <taxon>Bacteroidota</taxon>
        <taxon>Flavobacteriia</taxon>
        <taxon>Flavobacteriales</taxon>
        <taxon>Flavobacteriaceae</taxon>
        <taxon>Robiginitalea</taxon>
    </lineage>
</organism>
<comment type="subcellular location">
    <subcellularLocation>
        <location evidence="1">Cell outer membrane</location>
    </subcellularLocation>
</comment>
<dbReference type="Proteomes" id="UP001206312">
    <property type="component" value="Unassembled WGS sequence"/>
</dbReference>
<gene>
    <name evidence="4" type="ORF">NG653_06370</name>
</gene>
<dbReference type="SUPFAM" id="SSF49464">
    <property type="entry name" value="Carboxypeptidase regulatory domain-like"/>
    <property type="match status" value="1"/>
</dbReference>
<dbReference type="SUPFAM" id="SSF56935">
    <property type="entry name" value="Porins"/>
    <property type="match status" value="1"/>
</dbReference>
<dbReference type="InterPro" id="IPR008969">
    <property type="entry name" value="CarboxyPept-like_regulatory"/>
</dbReference>
<comment type="caution">
    <text evidence="4">The sequence shown here is derived from an EMBL/GenBank/DDBJ whole genome shotgun (WGS) entry which is preliminary data.</text>
</comment>
<evidence type="ECO:0000256" key="3">
    <source>
        <dbReference type="ARBA" id="ARBA00023237"/>
    </source>
</evidence>
<protein>
    <submittedName>
        <fullName evidence="4">TonB-dependent receptor</fullName>
    </submittedName>
</protein>
<name>A0ABT1AWT7_9FLAO</name>
<proteinExistence type="predicted"/>